<keyword evidence="2" id="KW-0813">Transport</keyword>
<reference evidence="7 8" key="1">
    <citation type="submission" date="2020-08" db="EMBL/GenBank/DDBJ databases">
        <title>Sequencing the genomes of 1000 actinobacteria strains.</title>
        <authorList>
            <person name="Klenk H.-P."/>
        </authorList>
    </citation>
    <scope>NUCLEOTIDE SEQUENCE [LARGE SCALE GENOMIC DNA]</scope>
    <source>
        <strain evidence="7 8">DSM 43851</strain>
    </source>
</reference>
<gene>
    <name evidence="7" type="ORF">BJ998_006442</name>
</gene>
<evidence type="ECO:0000256" key="2">
    <source>
        <dbReference type="ARBA" id="ARBA00022448"/>
    </source>
</evidence>
<dbReference type="EMBL" id="JACHIR010000001">
    <property type="protein sequence ID" value="MBB5895246.1"/>
    <property type="molecule type" value="Genomic_DNA"/>
</dbReference>
<accession>A0A7W9KMF3</accession>
<dbReference type="RefSeq" id="WP_312890426.1">
    <property type="nucleotide sequence ID" value="NZ_BAAAWY010000024.1"/>
</dbReference>
<dbReference type="Gene3D" id="3.40.190.10">
    <property type="entry name" value="Periplasmic binding protein-like II"/>
    <property type="match status" value="2"/>
</dbReference>
<keyword evidence="8" id="KW-1185">Reference proteome</keyword>
<evidence type="ECO:0000313" key="8">
    <source>
        <dbReference type="Proteomes" id="UP000585638"/>
    </source>
</evidence>
<dbReference type="InterPro" id="IPR051455">
    <property type="entry name" value="Bact_solute-bind_prot3"/>
</dbReference>
<evidence type="ECO:0000313" key="7">
    <source>
        <dbReference type="EMBL" id="MBB5895246.1"/>
    </source>
</evidence>
<comment type="caution">
    <text evidence="7">The sequence shown here is derived from an EMBL/GenBank/DDBJ whole genome shotgun (WGS) entry which is preliminary data.</text>
</comment>
<evidence type="ECO:0000256" key="1">
    <source>
        <dbReference type="ARBA" id="ARBA00010333"/>
    </source>
</evidence>
<evidence type="ECO:0000259" key="6">
    <source>
        <dbReference type="SMART" id="SM00062"/>
    </source>
</evidence>
<dbReference type="SUPFAM" id="SSF53850">
    <property type="entry name" value="Periplasmic binding protein-like II"/>
    <property type="match status" value="1"/>
</dbReference>
<dbReference type="PROSITE" id="PS51257">
    <property type="entry name" value="PROKAR_LIPOPROTEIN"/>
    <property type="match status" value="1"/>
</dbReference>
<sequence>MRAAVVVTALAMVLAGCGSTLPAQPVDSSSTVTVPEPPGVAGAPSSSTATKPPDTTCDATASLRPSGPLPPPGQMPEGSTMARIVQRGRLIAGVDQNTYPMGFRNPITGQVEGFDVDMLHAVSAALFGDPDRIQFKAITSADRIPVLQQNQVDIVARTFTIDCARAEQVGFSSVYFSAGQRVLVDVNSPVQDIGGMSGKKVCATKGSTSLDALTKVASHPQLVAVDNWTDCLVLMQQGQVDATSTDDTILAGLAAQDPYTKVVGPRFADEPYGLAVPRTDTDFVRFINAVLEKIRADGTWTADYKHWLGDRLGPVPAPPTPRYLD</sequence>
<dbReference type="PANTHER" id="PTHR30085">
    <property type="entry name" value="AMINO ACID ABC TRANSPORTER PERMEASE"/>
    <property type="match status" value="1"/>
</dbReference>
<dbReference type="Pfam" id="PF00497">
    <property type="entry name" value="SBP_bac_3"/>
    <property type="match status" value="1"/>
</dbReference>
<dbReference type="AlphaFoldDB" id="A0A7W9KMF3"/>
<protein>
    <submittedName>
        <fullName evidence="7">Polar amino acid transport system substrate-binding protein</fullName>
    </submittedName>
</protein>
<dbReference type="SMART" id="SM00062">
    <property type="entry name" value="PBPb"/>
    <property type="match status" value="1"/>
</dbReference>
<name>A0A7W9KMF3_9PSEU</name>
<dbReference type="PANTHER" id="PTHR30085:SF6">
    <property type="entry name" value="ABC TRANSPORTER GLUTAMINE-BINDING PROTEIN GLNH"/>
    <property type="match status" value="1"/>
</dbReference>
<evidence type="ECO:0000256" key="3">
    <source>
        <dbReference type="ARBA" id="ARBA00022729"/>
    </source>
</evidence>
<feature type="region of interest" description="Disordered" evidence="4">
    <location>
        <begin position="20"/>
        <end position="79"/>
    </location>
</feature>
<organism evidence="7 8">
    <name type="scientific">Kutzneria kofuensis</name>
    <dbReference type="NCBI Taxonomy" id="103725"/>
    <lineage>
        <taxon>Bacteria</taxon>
        <taxon>Bacillati</taxon>
        <taxon>Actinomycetota</taxon>
        <taxon>Actinomycetes</taxon>
        <taxon>Pseudonocardiales</taxon>
        <taxon>Pseudonocardiaceae</taxon>
        <taxon>Kutzneria</taxon>
    </lineage>
</organism>
<proteinExistence type="inferred from homology"/>
<feature type="chain" id="PRO_5038744536" evidence="5">
    <location>
        <begin position="24"/>
        <end position="325"/>
    </location>
</feature>
<evidence type="ECO:0000256" key="4">
    <source>
        <dbReference type="SAM" id="MobiDB-lite"/>
    </source>
</evidence>
<dbReference type="CDD" id="cd13690">
    <property type="entry name" value="PBP2_GluB"/>
    <property type="match status" value="1"/>
</dbReference>
<dbReference type="GO" id="GO:0006865">
    <property type="term" value="P:amino acid transport"/>
    <property type="evidence" value="ECO:0007669"/>
    <property type="project" value="TreeGrafter"/>
</dbReference>
<comment type="similarity">
    <text evidence="1">Belongs to the bacterial solute-binding protein 3 family.</text>
</comment>
<dbReference type="GO" id="GO:0005576">
    <property type="term" value="C:extracellular region"/>
    <property type="evidence" value="ECO:0007669"/>
    <property type="project" value="TreeGrafter"/>
</dbReference>
<feature type="signal peptide" evidence="5">
    <location>
        <begin position="1"/>
        <end position="23"/>
    </location>
</feature>
<dbReference type="GO" id="GO:0030288">
    <property type="term" value="C:outer membrane-bounded periplasmic space"/>
    <property type="evidence" value="ECO:0007669"/>
    <property type="project" value="TreeGrafter"/>
</dbReference>
<dbReference type="InterPro" id="IPR001638">
    <property type="entry name" value="Solute-binding_3/MltF_N"/>
</dbReference>
<keyword evidence="3 5" id="KW-0732">Signal</keyword>
<feature type="domain" description="Solute-binding protein family 3/N-terminal" evidence="6">
    <location>
        <begin position="89"/>
        <end position="311"/>
    </location>
</feature>
<evidence type="ECO:0000256" key="5">
    <source>
        <dbReference type="SAM" id="SignalP"/>
    </source>
</evidence>
<dbReference type="Proteomes" id="UP000585638">
    <property type="component" value="Unassembled WGS sequence"/>
</dbReference>